<evidence type="ECO:0000313" key="2">
    <source>
        <dbReference type="EMBL" id="EEX76505.1"/>
    </source>
</evidence>
<dbReference type="Proteomes" id="UP000003505">
    <property type="component" value="Unassembled WGS sequence"/>
</dbReference>
<evidence type="ECO:0000313" key="4">
    <source>
        <dbReference type="Proteomes" id="UP000011124"/>
    </source>
</evidence>
<gene>
    <name evidence="1" type="ordered locus">Selsp_0367</name>
    <name evidence="2" type="ORF">SELSPUOL_02331</name>
</gene>
<dbReference type="HOGENOM" id="CLU_2810019_0_0_9"/>
<protein>
    <submittedName>
        <fullName evidence="2">Uncharacterized protein</fullName>
    </submittedName>
</protein>
<evidence type="ECO:0000313" key="3">
    <source>
        <dbReference type="Proteomes" id="UP000003505"/>
    </source>
</evidence>
<accession>C9LXX2</accession>
<name>C9LXX2_SELS3</name>
<reference evidence="2 3" key="1">
    <citation type="submission" date="2009-09" db="EMBL/GenBank/DDBJ databases">
        <authorList>
            <person name="Weinstock G."/>
            <person name="Sodergren E."/>
            <person name="Clifton S."/>
            <person name="Fulton L."/>
            <person name="Fulton B."/>
            <person name="Courtney L."/>
            <person name="Fronick C."/>
            <person name="Harrison M."/>
            <person name="Strong C."/>
            <person name="Farmer C."/>
            <person name="Delahaunty K."/>
            <person name="Markovic C."/>
            <person name="Hall O."/>
            <person name="Minx P."/>
            <person name="Tomlinson C."/>
            <person name="Mitreva M."/>
            <person name="Nelson J."/>
            <person name="Hou S."/>
            <person name="Wollam A."/>
            <person name="Pepin K.H."/>
            <person name="Johnson M."/>
            <person name="Bhonagiri V."/>
            <person name="Nash W.E."/>
            <person name="Warren W."/>
            <person name="Chinwalla A."/>
            <person name="Mardis E.R."/>
            <person name="Wilson R.K."/>
        </authorList>
    </citation>
    <scope>NUCLEOTIDE SEQUENCE [LARGE SCALE GENOMIC DNA]</scope>
    <source>
        <strain evidence="2">ATCC 35185</strain>
        <strain evidence="3">ATCC 35185 / DSM 20758 / VPI D19B-28</strain>
    </source>
</reference>
<evidence type="ECO:0000313" key="1">
    <source>
        <dbReference type="EMBL" id="AEB99339.1"/>
    </source>
</evidence>
<proteinExistence type="predicted"/>
<dbReference type="STRING" id="546271.Selsp_0367"/>
<dbReference type="KEGG" id="ssg:Selsp_0367"/>
<dbReference type="EMBL" id="ACKP02000049">
    <property type="protein sequence ID" value="EEX76505.1"/>
    <property type="molecule type" value="Genomic_DNA"/>
</dbReference>
<dbReference type="AlphaFoldDB" id="C9LXX2"/>
<organism evidence="2 3">
    <name type="scientific">Selenomonas sputigena (strain ATCC 35185 / DSM 20758 / CCUG 44933 / VPI D19B-28)</name>
    <dbReference type="NCBI Taxonomy" id="546271"/>
    <lineage>
        <taxon>Bacteria</taxon>
        <taxon>Bacillati</taxon>
        <taxon>Bacillota</taxon>
        <taxon>Negativicutes</taxon>
        <taxon>Selenomonadales</taxon>
        <taxon>Selenomonadaceae</taxon>
        <taxon>Selenomonas</taxon>
    </lineage>
</organism>
<dbReference type="EMBL" id="CP002637">
    <property type="protein sequence ID" value="AEB99339.1"/>
    <property type="molecule type" value="Genomic_DNA"/>
</dbReference>
<sequence length="67" mass="7459">MNVLGKGAPLLLHKGMTGKKGLAKRSFFATMKENCMAADARVLEESRQKERVFGASFWSFLAKHSWG</sequence>
<dbReference type="Proteomes" id="UP000011124">
    <property type="component" value="Chromosome"/>
</dbReference>
<reference evidence="1 4" key="2">
    <citation type="submission" date="2011-04" db="EMBL/GenBank/DDBJ databases">
        <title>The complete genome of Selenomonas sputigena DSM 20758.</title>
        <authorList>
            <consortium name="US DOE Joint Genome Institute (JGI-PGF)"/>
            <person name="Lucas S."/>
            <person name="Copeland A."/>
            <person name="Lapidus A."/>
            <person name="Bruce D."/>
            <person name="Goodwin L."/>
            <person name="Pitluck S."/>
            <person name="Peters L."/>
            <person name="Kyrpides N."/>
            <person name="Mavromatis K."/>
            <person name="Ivanova N."/>
            <person name="Ovchinnikova G."/>
            <person name="Teshima H."/>
            <person name="Detter J.C."/>
            <person name="Tapia R."/>
            <person name="Han C."/>
            <person name="Land M."/>
            <person name="Hauser L."/>
            <person name="Markowitz V."/>
            <person name="Cheng J.-F."/>
            <person name="Hugenholtz P."/>
            <person name="Woyke T."/>
            <person name="Wu D."/>
            <person name="Gronow S."/>
            <person name="Wellnitz S."/>
            <person name="Schneider S."/>
            <person name="Klenk H.-P."/>
            <person name="Eisen J.A."/>
        </authorList>
    </citation>
    <scope>NUCLEOTIDE SEQUENCE [LARGE SCALE GENOMIC DNA]</scope>
    <source>
        <strain evidence="1">ATCC 35185</strain>
        <strain evidence="4">ATCC 35185 / DSM 20758 / VPI D19B-28</strain>
    </source>
</reference>
<keyword evidence="4" id="KW-1185">Reference proteome</keyword>
<dbReference type="RefSeq" id="WP_006193681.1">
    <property type="nucleotide sequence ID" value="NC_015437.1"/>
</dbReference>